<dbReference type="SUPFAM" id="SSF48264">
    <property type="entry name" value="Cytochrome P450"/>
    <property type="match status" value="1"/>
</dbReference>
<organism evidence="8 9">
    <name type="scientific">Mycena indigotica</name>
    <dbReference type="NCBI Taxonomy" id="2126181"/>
    <lineage>
        <taxon>Eukaryota</taxon>
        <taxon>Fungi</taxon>
        <taxon>Dikarya</taxon>
        <taxon>Basidiomycota</taxon>
        <taxon>Agaricomycotina</taxon>
        <taxon>Agaricomycetes</taxon>
        <taxon>Agaricomycetidae</taxon>
        <taxon>Agaricales</taxon>
        <taxon>Marasmiineae</taxon>
        <taxon>Mycenaceae</taxon>
        <taxon>Mycena</taxon>
    </lineage>
</organism>
<dbReference type="GO" id="GO:0020037">
    <property type="term" value="F:heme binding"/>
    <property type="evidence" value="ECO:0007669"/>
    <property type="project" value="InterPro"/>
</dbReference>
<dbReference type="GO" id="GO:0010507">
    <property type="term" value="P:negative regulation of autophagy"/>
    <property type="evidence" value="ECO:0007669"/>
    <property type="project" value="TreeGrafter"/>
</dbReference>
<evidence type="ECO:0000313" key="8">
    <source>
        <dbReference type="EMBL" id="KAF7312542.1"/>
    </source>
</evidence>
<feature type="binding site" description="axial binding residue" evidence="6">
    <location>
        <position position="517"/>
    </location>
    <ligand>
        <name>heme</name>
        <dbReference type="ChEBI" id="CHEBI:30413"/>
    </ligand>
    <ligandPart>
        <name>Fe</name>
        <dbReference type="ChEBI" id="CHEBI:18248"/>
    </ligandPart>
</feature>
<dbReference type="Pfam" id="PF00067">
    <property type="entry name" value="p450"/>
    <property type="match status" value="1"/>
</dbReference>
<evidence type="ECO:0000256" key="2">
    <source>
        <dbReference type="ARBA" id="ARBA00022723"/>
    </source>
</evidence>
<dbReference type="EMBL" id="JACAZF010000002">
    <property type="protein sequence ID" value="KAF7312542.1"/>
    <property type="molecule type" value="Genomic_DNA"/>
</dbReference>
<dbReference type="PRINTS" id="PR00463">
    <property type="entry name" value="EP450I"/>
</dbReference>
<evidence type="ECO:0000256" key="1">
    <source>
        <dbReference type="ARBA" id="ARBA00007756"/>
    </source>
</evidence>
<evidence type="ECO:0000256" key="7">
    <source>
        <dbReference type="SAM" id="MobiDB-lite"/>
    </source>
</evidence>
<dbReference type="GO" id="GO:0005525">
    <property type="term" value="F:GTP binding"/>
    <property type="evidence" value="ECO:0007669"/>
    <property type="project" value="UniProtKB-KW"/>
</dbReference>
<dbReference type="GO" id="GO:0000329">
    <property type="term" value="C:fungal-type vacuole membrane"/>
    <property type="evidence" value="ECO:0007669"/>
    <property type="project" value="TreeGrafter"/>
</dbReference>
<dbReference type="InterPro" id="IPR006762">
    <property type="entry name" value="Gtr1_RagA"/>
</dbReference>
<dbReference type="GeneID" id="59342071"/>
<evidence type="ECO:0000313" key="9">
    <source>
        <dbReference type="Proteomes" id="UP000636479"/>
    </source>
</evidence>
<dbReference type="Proteomes" id="UP000636479">
    <property type="component" value="Unassembled WGS sequence"/>
</dbReference>
<dbReference type="Gene3D" id="1.10.630.10">
    <property type="entry name" value="Cytochrome P450"/>
    <property type="match status" value="1"/>
</dbReference>
<dbReference type="InterPro" id="IPR001128">
    <property type="entry name" value="Cyt_P450"/>
</dbReference>
<dbReference type="InterPro" id="IPR027417">
    <property type="entry name" value="P-loop_NTPase"/>
</dbReference>
<dbReference type="InterPro" id="IPR036396">
    <property type="entry name" value="Cyt_P450_sf"/>
</dbReference>
<dbReference type="GO" id="GO:0003924">
    <property type="term" value="F:GTPase activity"/>
    <property type="evidence" value="ECO:0007669"/>
    <property type="project" value="TreeGrafter"/>
</dbReference>
<reference evidence="8" key="1">
    <citation type="submission" date="2020-05" db="EMBL/GenBank/DDBJ databases">
        <title>Mycena genomes resolve the evolution of fungal bioluminescence.</title>
        <authorList>
            <person name="Tsai I.J."/>
        </authorList>
    </citation>
    <scope>NUCLEOTIDE SEQUENCE</scope>
    <source>
        <strain evidence="8">171206Taipei</strain>
    </source>
</reference>
<dbReference type="GO" id="GO:0009267">
    <property type="term" value="P:cellular response to starvation"/>
    <property type="evidence" value="ECO:0007669"/>
    <property type="project" value="TreeGrafter"/>
</dbReference>
<comment type="caution">
    <text evidence="8">The sequence shown here is derived from an EMBL/GenBank/DDBJ whole genome shotgun (WGS) entry which is preliminary data.</text>
</comment>
<dbReference type="PROSITE" id="PS00086">
    <property type="entry name" value="CYTOCHROME_P450"/>
    <property type="match status" value="1"/>
</dbReference>
<comment type="similarity">
    <text evidence="1">Belongs to the GTR/RAG GTP-binding protein family.</text>
</comment>
<dbReference type="PANTHER" id="PTHR11259">
    <property type="entry name" value="RAS-RELATED GTP BINDING RAG/GTR YEAST"/>
    <property type="match status" value="1"/>
</dbReference>
<dbReference type="Gene3D" id="3.30.450.190">
    <property type="match status" value="1"/>
</dbReference>
<dbReference type="GO" id="GO:1904263">
    <property type="term" value="P:positive regulation of TORC1 signaling"/>
    <property type="evidence" value="ECO:0007669"/>
    <property type="project" value="TreeGrafter"/>
</dbReference>
<dbReference type="PRINTS" id="PR00385">
    <property type="entry name" value="P450"/>
</dbReference>
<evidence type="ECO:0000256" key="6">
    <source>
        <dbReference type="PIRSR" id="PIRSR602401-1"/>
    </source>
</evidence>
<sequence length="993" mass="111392">MFRRITPLSFAHRAVSDSSHHHHLPMSLDLPLPFLIGVVFVGYRVLRFLQQLSLHGYTKGYRPLLDPHSLPGNAIPATWWHMGFMWPWTQRKIAHFHHTRDLTTIIPILAGKSMYIAASVGTAKQIWGNEAKTHLIKPSDFTTEGVWGNSIASANGDDWKRHRRVVAPAISPKMISRVVEESSVVYEKMCQDLTSGGKFSTLINLHSLLLRVLDSLHPNALAILIDLNQYTFVMICRCGFGMSVEWKQSMAADEVAIFDRALSVASATLIHRLIFPTWVWRLPIQRLRDIDQSWKTVLTLMTSLATERQAQYSIMRELGEGEITDLFTKLVSSTDETSRYMLTPAEVVGVSTSSSTVVSNLLNLHLETLRSSATNKFIETTSSALMSTLVFLGLHPDTQQTAYDEIVREIPFPQGMTVRNIFALKYLLACMHEAHRLVPATINLPRDVPEDMVLHTQLPKRDVVIHRGSRIMVDIMAVCHNPHDFPAPETYNPSRWMSPDLDVKEDIIMFGAGPRACVGRRFAQVEALSFLVHFLHDWKVETVLQEGETHQMALDRVLTGASMHGTAFGLGEVPVKIVKRNESQATNLSLALKPNLLSPMSTYGATSALVRTPSSSSSPSTRTKILLLGQRRAGKSSIKEVLFNALPPKQTFHLETTMRVDRHPYDTIIPLEIWDCPGNVTVDTLGAPLSQFGALIFVIDIRDVFKQPINKLVEFIVAAQQQNPSIFVEVFVHKSEKFQEDDKIENFRQIQERVHESLIDRECDQMPYNFHLTSVYDHTLHEAFSKVLHKLIHPLPFLEDLVNVFCANSQSPKAFLFDIASRLYVATDNSPVDSATHNLCCDYLAMLNSFGPLYRTPTSRDKRLRLPEEPASTNGHSSLPPTPSSSSSSTSSLSSPTKSTSPSPEQARFYPSAAASLHPSTPGTTLTYHLVTPHLALVALVPTAVYEGRRGLLEYNVVFVREGVQEIWEVEREVRRGCAAVVEDWFVLIRVVT</sequence>
<feature type="region of interest" description="Disordered" evidence="7">
    <location>
        <begin position="867"/>
        <end position="907"/>
    </location>
</feature>
<proteinExistence type="inferred from homology"/>
<dbReference type="InterPro" id="IPR002401">
    <property type="entry name" value="Cyt_P450_E_grp-I"/>
</dbReference>
<comment type="cofactor">
    <cofactor evidence="6">
        <name>heme</name>
        <dbReference type="ChEBI" id="CHEBI:30413"/>
    </cofactor>
</comment>
<accession>A0A8H6WC77</accession>
<keyword evidence="9" id="KW-1185">Reference proteome</keyword>
<dbReference type="GO" id="GO:0005506">
    <property type="term" value="F:iron ion binding"/>
    <property type="evidence" value="ECO:0007669"/>
    <property type="project" value="InterPro"/>
</dbReference>
<dbReference type="InterPro" id="IPR017972">
    <property type="entry name" value="Cyt_P450_CS"/>
</dbReference>
<evidence type="ECO:0000256" key="3">
    <source>
        <dbReference type="ARBA" id="ARBA00022741"/>
    </source>
</evidence>
<dbReference type="PANTHER" id="PTHR11259:SF2">
    <property type="entry name" value="GH16429P"/>
    <property type="match status" value="1"/>
</dbReference>
<keyword evidence="5" id="KW-0342">GTP-binding</keyword>
<dbReference type="GO" id="GO:0005634">
    <property type="term" value="C:nucleus"/>
    <property type="evidence" value="ECO:0007669"/>
    <property type="project" value="TreeGrafter"/>
</dbReference>
<dbReference type="GO" id="GO:0004497">
    <property type="term" value="F:monooxygenase activity"/>
    <property type="evidence" value="ECO:0007669"/>
    <property type="project" value="InterPro"/>
</dbReference>
<evidence type="ECO:0000256" key="4">
    <source>
        <dbReference type="ARBA" id="ARBA00023004"/>
    </source>
</evidence>
<dbReference type="Pfam" id="PF04670">
    <property type="entry name" value="Gtr1_RagA"/>
    <property type="match status" value="1"/>
</dbReference>
<feature type="compositionally biased region" description="Low complexity" evidence="7">
    <location>
        <begin position="884"/>
        <end position="904"/>
    </location>
</feature>
<gene>
    <name evidence="8" type="ORF">MIND_00268100</name>
</gene>
<evidence type="ECO:0000256" key="5">
    <source>
        <dbReference type="ARBA" id="ARBA00023134"/>
    </source>
</evidence>
<dbReference type="SUPFAM" id="SSF52540">
    <property type="entry name" value="P-loop containing nucleoside triphosphate hydrolases"/>
    <property type="match status" value="1"/>
</dbReference>
<dbReference type="OrthoDB" id="1470350at2759"/>
<keyword evidence="3" id="KW-0547">Nucleotide-binding</keyword>
<dbReference type="GO" id="GO:0016705">
    <property type="term" value="F:oxidoreductase activity, acting on paired donors, with incorporation or reduction of molecular oxygen"/>
    <property type="evidence" value="ECO:0007669"/>
    <property type="project" value="InterPro"/>
</dbReference>
<dbReference type="AlphaFoldDB" id="A0A8H6WC77"/>
<dbReference type="RefSeq" id="XP_037224650.1">
    <property type="nucleotide sequence ID" value="XM_037359555.1"/>
</dbReference>
<dbReference type="Gene3D" id="3.40.50.300">
    <property type="entry name" value="P-loop containing nucleotide triphosphate hydrolases"/>
    <property type="match status" value="1"/>
</dbReference>
<name>A0A8H6WC77_9AGAR</name>
<protein>
    <submittedName>
        <fullName evidence="8">Cytochrome P450</fullName>
    </submittedName>
</protein>
<keyword evidence="4 6" id="KW-0408">Iron</keyword>
<keyword evidence="6" id="KW-0349">Heme</keyword>
<keyword evidence="2 6" id="KW-0479">Metal-binding</keyword>
<dbReference type="GO" id="GO:1990131">
    <property type="term" value="C:Gtr1-Gtr2 GTPase complex"/>
    <property type="evidence" value="ECO:0007669"/>
    <property type="project" value="TreeGrafter"/>
</dbReference>